<comment type="caution">
    <text evidence="26">The sequence shown here is derived from an EMBL/GenBank/DDBJ whole genome shotgun (WGS) entry which is preliminary data.</text>
</comment>
<dbReference type="InterPro" id="IPR001214">
    <property type="entry name" value="SET_dom"/>
</dbReference>
<dbReference type="GO" id="GO:0016887">
    <property type="term" value="F:ATP hydrolysis activity"/>
    <property type="evidence" value="ECO:0007669"/>
    <property type="project" value="InterPro"/>
</dbReference>
<evidence type="ECO:0000256" key="10">
    <source>
        <dbReference type="ARBA" id="ARBA00022741"/>
    </source>
</evidence>
<dbReference type="SFLD" id="SFLDG00002">
    <property type="entry name" value="C1.7:_P-type_atpase_like"/>
    <property type="match status" value="1"/>
</dbReference>
<keyword evidence="10 19" id="KW-0547">Nucleotide-binding</keyword>
<evidence type="ECO:0000256" key="5">
    <source>
        <dbReference type="ARBA" id="ARBA00022603"/>
    </source>
</evidence>
<dbReference type="Pfam" id="PF13246">
    <property type="entry name" value="Cation_ATPase"/>
    <property type="match status" value="1"/>
</dbReference>
<dbReference type="NCBIfam" id="TIGR01652">
    <property type="entry name" value="ATPase-Plipid"/>
    <property type="match status" value="1"/>
</dbReference>
<feature type="binding site" evidence="20">
    <location>
        <position position="671"/>
    </location>
    <ligand>
        <name>Mg(2+)</name>
        <dbReference type="ChEBI" id="CHEBI:18420"/>
    </ligand>
</feature>
<feature type="transmembrane region" description="Helical" evidence="22">
    <location>
        <begin position="1305"/>
        <end position="1324"/>
    </location>
</feature>
<evidence type="ECO:0000256" key="23">
    <source>
        <dbReference type="SAM" id="MobiDB-lite"/>
    </source>
</evidence>
<evidence type="ECO:0000256" key="8">
    <source>
        <dbReference type="ARBA" id="ARBA00022692"/>
    </source>
</evidence>
<dbReference type="SFLD" id="SFLDF00027">
    <property type="entry name" value="p-type_atpase"/>
    <property type="match status" value="1"/>
</dbReference>
<dbReference type="InterPro" id="IPR023299">
    <property type="entry name" value="ATPase_P-typ_cyto_dom_N"/>
</dbReference>
<evidence type="ECO:0000256" key="15">
    <source>
        <dbReference type="ARBA" id="ARBA00023136"/>
    </source>
</evidence>
<feature type="transmembrane region" description="Helical" evidence="22">
    <location>
        <begin position="552"/>
        <end position="578"/>
    </location>
</feature>
<dbReference type="PROSITE" id="PS50280">
    <property type="entry name" value="SET"/>
    <property type="match status" value="1"/>
</dbReference>
<dbReference type="InterPro" id="IPR018303">
    <property type="entry name" value="ATPase_P-typ_P_site"/>
</dbReference>
<dbReference type="InterPro" id="IPR032631">
    <property type="entry name" value="P-type_ATPase_N"/>
</dbReference>
<dbReference type="SUPFAM" id="SSF81660">
    <property type="entry name" value="Metal cation-transporting ATPase, ATP-binding domain N"/>
    <property type="match status" value="1"/>
</dbReference>
<dbReference type="InterPro" id="IPR001757">
    <property type="entry name" value="P_typ_ATPase"/>
</dbReference>
<feature type="binding site" evidence="19">
    <location>
        <position position="1070"/>
    </location>
    <ligand>
        <name>ATP</name>
        <dbReference type="ChEBI" id="CHEBI:30616"/>
    </ligand>
</feature>
<evidence type="ECO:0000256" key="21">
    <source>
        <dbReference type="PROSITE-ProRule" id="PRU00042"/>
    </source>
</evidence>
<evidence type="ECO:0000259" key="25">
    <source>
        <dbReference type="PROSITE" id="PS50280"/>
    </source>
</evidence>
<dbReference type="GO" id="GO:0007030">
    <property type="term" value="P:Golgi organization"/>
    <property type="evidence" value="ECO:0007669"/>
    <property type="project" value="TreeGrafter"/>
</dbReference>
<feature type="domain" description="C2H2-type" evidence="24">
    <location>
        <begin position="253"/>
        <end position="276"/>
    </location>
</feature>
<dbReference type="InterPro" id="IPR036412">
    <property type="entry name" value="HAD-like_sf"/>
</dbReference>
<dbReference type="PANTHER" id="PTHR24092:SF198">
    <property type="entry name" value="PHOSPHOLIPID-TRANSPORTING ATPASE"/>
    <property type="match status" value="1"/>
</dbReference>
<keyword evidence="7" id="KW-0949">S-adenosyl-L-methionine</keyword>
<dbReference type="EC" id="7.6.2.1" evidence="22"/>
<dbReference type="InterPro" id="IPR046341">
    <property type="entry name" value="SET_dom_sf"/>
</dbReference>
<dbReference type="GO" id="GO:0005886">
    <property type="term" value="C:plasma membrane"/>
    <property type="evidence" value="ECO:0007669"/>
    <property type="project" value="TreeGrafter"/>
</dbReference>
<dbReference type="Pfam" id="PF21549">
    <property type="entry name" value="PRDM2_PR"/>
    <property type="match status" value="1"/>
</dbReference>
<keyword evidence="15 22" id="KW-0472">Membrane</keyword>
<feature type="binding site" evidence="20">
    <location>
        <position position="1070"/>
    </location>
    <ligand>
        <name>Mg(2+)</name>
        <dbReference type="ChEBI" id="CHEBI:18420"/>
    </ligand>
</feature>
<keyword evidence="6" id="KW-0808">Transferase</keyword>
<dbReference type="GO" id="GO:0005802">
    <property type="term" value="C:trans-Golgi network"/>
    <property type="evidence" value="ECO:0007669"/>
    <property type="project" value="TreeGrafter"/>
</dbReference>
<feature type="binding site" evidence="19">
    <location>
        <position position="672"/>
    </location>
    <ligand>
        <name>ATP</name>
        <dbReference type="ChEBI" id="CHEBI:30616"/>
    </ligand>
</feature>
<feature type="transmembrane region" description="Helical" evidence="22">
    <location>
        <begin position="1200"/>
        <end position="1223"/>
    </location>
</feature>
<comment type="cofactor">
    <cofactor evidence="1 20">
        <name>Mg(2+)</name>
        <dbReference type="ChEBI" id="CHEBI:18420"/>
    </cofactor>
</comment>
<dbReference type="SFLD" id="SFLDS00003">
    <property type="entry name" value="Haloacid_Dehalogenase"/>
    <property type="match status" value="1"/>
</dbReference>
<keyword evidence="12 20" id="KW-0460">Magnesium</keyword>
<evidence type="ECO:0000256" key="2">
    <source>
        <dbReference type="ARBA" id="ARBA00004123"/>
    </source>
</evidence>
<evidence type="ECO:0000313" key="26">
    <source>
        <dbReference type="EMBL" id="KAF7703610.1"/>
    </source>
</evidence>
<dbReference type="GO" id="GO:0005524">
    <property type="term" value="F:ATP binding"/>
    <property type="evidence" value="ECO:0007669"/>
    <property type="project" value="UniProtKB-UniRule"/>
</dbReference>
<keyword evidence="14 22" id="KW-1133">Transmembrane helix</keyword>
<name>A0A8T0BEG2_SILME</name>
<feature type="binding site" evidence="19">
    <location>
        <position position="862"/>
    </location>
    <ligand>
        <name>ATP</name>
        <dbReference type="ChEBI" id="CHEBI:30616"/>
    </ligand>
</feature>
<dbReference type="PROSITE" id="PS00154">
    <property type="entry name" value="ATPASE_E1_E2"/>
    <property type="match status" value="1"/>
</dbReference>
<dbReference type="GO" id="GO:0000287">
    <property type="term" value="F:magnesium ion binding"/>
    <property type="evidence" value="ECO:0007669"/>
    <property type="project" value="UniProtKB-UniRule"/>
</dbReference>
<evidence type="ECO:0000256" key="6">
    <source>
        <dbReference type="ARBA" id="ARBA00022679"/>
    </source>
</evidence>
<dbReference type="PROSITE" id="PS00028">
    <property type="entry name" value="ZINC_FINGER_C2H2_1"/>
    <property type="match status" value="1"/>
</dbReference>
<comment type="similarity">
    <text evidence="4 22">Belongs to the cation transport ATPase (P-type) (TC 3.A.3) family. Type IV subfamily.</text>
</comment>
<feature type="binding site" evidence="20">
    <location>
        <position position="1066"/>
    </location>
    <ligand>
        <name>Mg(2+)</name>
        <dbReference type="ChEBI" id="CHEBI:18420"/>
    </ligand>
</feature>
<keyword evidence="21" id="KW-0862">Zinc</keyword>
<dbReference type="SUPFAM" id="SSF81665">
    <property type="entry name" value="Calcium ATPase, transmembrane domain M"/>
    <property type="match status" value="1"/>
</dbReference>
<dbReference type="InterPro" id="IPR006539">
    <property type="entry name" value="P-type_ATPase_IV"/>
</dbReference>
<dbReference type="PRINTS" id="PR00119">
    <property type="entry name" value="CATATPASE"/>
</dbReference>
<feature type="binding site" evidence="19">
    <location>
        <position position="942"/>
    </location>
    <ligand>
        <name>ATP</name>
        <dbReference type="ChEBI" id="CHEBI:30616"/>
    </ligand>
</feature>
<dbReference type="GO" id="GO:0042054">
    <property type="term" value="F:histone methyltransferase activity"/>
    <property type="evidence" value="ECO:0007669"/>
    <property type="project" value="InterPro"/>
</dbReference>
<dbReference type="InterPro" id="IPR044492">
    <property type="entry name" value="P_typ_ATPase_HD_dom"/>
</dbReference>
<dbReference type="SUPFAM" id="SSF82199">
    <property type="entry name" value="SET domain"/>
    <property type="match status" value="1"/>
</dbReference>
<keyword evidence="13 22" id="KW-1278">Translocase</keyword>
<evidence type="ECO:0000256" key="11">
    <source>
        <dbReference type="ARBA" id="ARBA00022840"/>
    </source>
</evidence>
<dbReference type="InterPro" id="IPR023214">
    <property type="entry name" value="HAD_sf"/>
</dbReference>
<keyword evidence="9 20" id="KW-0479">Metal-binding</keyword>
<feature type="active site" description="4-aspartylphosphate intermediate" evidence="18">
    <location>
        <position position="671"/>
    </location>
</feature>
<dbReference type="FunFam" id="3.40.50.1000:FF:000130">
    <property type="entry name" value="Phospholipid-transporting ATPase"/>
    <property type="match status" value="1"/>
</dbReference>
<dbReference type="Gene3D" id="2.70.150.10">
    <property type="entry name" value="Calcium-transporting ATPase, cytoplasmic transduction domain A"/>
    <property type="match status" value="1"/>
</dbReference>
<evidence type="ECO:0000313" key="27">
    <source>
        <dbReference type="Proteomes" id="UP000606274"/>
    </source>
</evidence>
<dbReference type="GO" id="GO:0008270">
    <property type="term" value="F:zinc ion binding"/>
    <property type="evidence" value="ECO:0007669"/>
    <property type="project" value="UniProtKB-KW"/>
</dbReference>
<feature type="binding site" evidence="20">
    <location>
        <position position="673"/>
    </location>
    <ligand>
        <name>Mg(2+)</name>
        <dbReference type="ChEBI" id="CHEBI:18420"/>
    </ligand>
</feature>
<feature type="transmembrane region" description="Helical" evidence="22">
    <location>
        <begin position="1156"/>
        <end position="1176"/>
    </location>
</feature>
<dbReference type="Gene3D" id="2.170.270.10">
    <property type="entry name" value="SET domain"/>
    <property type="match status" value="1"/>
</dbReference>
<keyword evidence="8 22" id="KW-0812">Transmembrane</keyword>
<dbReference type="PANTHER" id="PTHR24092">
    <property type="entry name" value="PROBABLE PHOSPHOLIPID-TRANSPORTING ATPASE"/>
    <property type="match status" value="1"/>
</dbReference>
<keyword evidence="27" id="KW-1185">Reference proteome</keyword>
<evidence type="ECO:0000256" key="4">
    <source>
        <dbReference type="ARBA" id="ARBA00008109"/>
    </source>
</evidence>
<feature type="transmembrane region" description="Helical" evidence="22">
    <location>
        <begin position="1123"/>
        <end position="1144"/>
    </location>
</feature>
<dbReference type="SUPFAM" id="SSF56784">
    <property type="entry name" value="HAD-like"/>
    <property type="match status" value="1"/>
</dbReference>
<dbReference type="Gene3D" id="3.40.50.1000">
    <property type="entry name" value="HAD superfamily/HAD-like"/>
    <property type="match status" value="1"/>
</dbReference>
<feature type="binding site" evidence="19">
    <location>
        <position position="1046"/>
    </location>
    <ligand>
        <name>ATP</name>
        <dbReference type="ChEBI" id="CHEBI:30616"/>
    </ligand>
</feature>
<evidence type="ECO:0000256" key="1">
    <source>
        <dbReference type="ARBA" id="ARBA00001946"/>
    </source>
</evidence>
<proteinExistence type="inferred from homology"/>
<evidence type="ECO:0000256" key="9">
    <source>
        <dbReference type="ARBA" id="ARBA00022723"/>
    </source>
</evidence>
<evidence type="ECO:0000256" key="16">
    <source>
        <dbReference type="ARBA" id="ARBA00023242"/>
    </source>
</evidence>
<gene>
    <name evidence="26" type="ORF">HF521_022617</name>
</gene>
<reference evidence="26" key="1">
    <citation type="submission" date="2020-08" db="EMBL/GenBank/DDBJ databases">
        <title>Chromosome-level assembly of Southern catfish (Silurus meridionalis) provides insights into visual adaptation to the nocturnal and benthic lifestyles.</title>
        <authorList>
            <person name="Zhang Y."/>
            <person name="Wang D."/>
            <person name="Peng Z."/>
        </authorList>
    </citation>
    <scope>NUCLEOTIDE SEQUENCE</scope>
    <source>
        <strain evidence="26">SWU-2019-XX</strain>
        <tissue evidence="26">Muscle</tissue>
    </source>
</reference>
<feature type="transmembrane region" description="Helical" evidence="22">
    <location>
        <begin position="1235"/>
        <end position="1257"/>
    </location>
</feature>
<feature type="binding site" evidence="19">
    <location>
        <position position="1069"/>
    </location>
    <ligand>
        <name>ATP</name>
        <dbReference type="ChEBI" id="CHEBI:30616"/>
    </ligand>
</feature>
<dbReference type="GO" id="GO:0045332">
    <property type="term" value="P:phospholipid translocation"/>
    <property type="evidence" value="ECO:0007669"/>
    <property type="project" value="TreeGrafter"/>
</dbReference>
<dbReference type="InterPro" id="IPR008250">
    <property type="entry name" value="ATPase_P-typ_transduc_dom_A_sf"/>
</dbReference>
<feature type="binding site" evidence="19">
    <location>
        <position position="944"/>
    </location>
    <ligand>
        <name>ATP</name>
        <dbReference type="ChEBI" id="CHEBI:30616"/>
    </ligand>
</feature>
<dbReference type="SMART" id="SM00317">
    <property type="entry name" value="SET"/>
    <property type="match status" value="1"/>
</dbReference>
<accession>A0A8T0BEG2</accession>
<feature type="binding site" evidence="19">
    <location>
        <position position="673"/>
    </location>
    <ligand>
        <name>ATP</name>
        <dbReference type="ChEBI" id="CHEBI:30616"/>
    </ligand>
</feature>
<evidence type="ECO:0000259" key="24">
    <source>
        <dbReference type="PROSITE" id="PS50157"/>
    </source>
</evidence>
<feature type="binding site" evidence="19">
    <location>
        <position position="829"/>
    </location>
    <ligand>
        <name>ATP</name>
        <dbReference type="ChEBI" id="CHEBI:30616"/>
    </ligand>
</feature>
<dbReference type="PROSITE" id="PS50157">
    <property type="entry name" value="ZINC_FINGER_C2H2_2"/>
    <property type="match status" value="1"/>
</dbReference>
<dbReference type="InterPro" id="IPR032630">
    <property type="entry name" value="P_typ_ATPase_c"/>
</dbReference>
<evidence type="ECO:0000256" key="3">
    <source>
        <dbReference type="ARBA" id="ARBA00004141"/>
    </source>
</evidence>
<feature type="transmembrane region" description="Helical" evidence="22">
    <location>
        <begin position="335"/>
        <end position="367"/>
    </location>
</feature>
<evidence type="ECO:0000256" key="19">
    <source>
        <dbReference type="PIRSR" id="PIRSR606539-2"/>
    </source>
</evidence>
<dbReference type="InterPro" id="IPR013087">
    <property type="entry name" value="Znf_C2H2_type"/>
</dbReference>
<evidence type="ECO:0000256" key="18">
    <source>
        <dbReference type="PIRSR" id="PIRSR606539-1"/>
    </source>
</evidence>
<feature type="domain" description="SET" evidence="25">
    <location>
        <begin position="107"/>
        <end position="221"/>
    </location>
</feature>
<evidence type="ECO:0000256" key="12">
    <source>
        <dbReference type="ARBA" id="ARBA00022842"/>
    </source>
</evidence>
<dbReference type="Pfam" id="PF16212">
    <property type="entry name" value="PhoLip_ATPase_C"/>
    <property type="match status" value="1"/>
</dbReference>
<dbReference type="GO" id="GO:0032259">
    <property type="term" value="P:methylation"/>
    <property type="evidence" value="ECO:0007669"/>
    <property type="project" value="UniProtKB-KW"/>
</dbReference>
<dbReference type="NCBIfam" id="TIGR01494">
    <property type="entry name" value="ATPase_P-type"/>
    <property type="match status" value="1"/>
</dbReference>
<keyword evidence="11 19" id="KW-0067">ATP-binding</keyword>
<keyword evidence="5" id="KW-0489">Methyltransferase</keyword>
<sequence>MPLASDSAPSLLCGDAKAETSDGGTEGNVKKEEMLELSIDNCLINISNTPNVISVKVEEADHQDFLYCEVCKSFFFSKCEVHGPAVFIPDTHVPMGVADRARQTLPPGLDIKKSAIADKGLGVFNKGDTIPVGAHFGPYQGELVDREEAMKSRYSWVIYISRQHEEYIDAKRETHANWMRFVNCAQGDGEQNLVAIQYRGEILYRCCRPVNPGQELLVWYEEEYAKALGPTLDDFWNIKYSTNERPGDQVQNFSCSSCLLCYTSHISLKRHMRKCHYVQHVQAKCRYFQQSTGRRMFLGCHKKRYSDNIVRTNKYTPLTFLPRNLYEQFQRAANFFFLLVVIMQCIPAIATLAWYIIMLPLVAVLIIRGTKDLLTDLGRRRRDARINQRHCDILTPQGFTAAQWKDVCVGDILRIYRDQIIPADLFLLCSTEPHSLCYIETADIDGESNLKFRQALTITHNELSSGPVEELLQFFDGAVWCEEPNCYLYSFRGEFHWQGQRYLLDNNHILLRETVLRNTDTAYGLVIYTGSDSKILRNSGSLKIKKTHVERFLNKVVGMIVLTMLTIALLLAVGCALFEQWVSPNNEVLSAIGGNFQAAYWGFLTFWGYIVLLSPAMPISLYITFELIHVVQCILIGWDIMMYWEKSDKPAQAQNKALTEELGQVGHLLTDKTGTLTQNCLLFRQCCIAGQIYGDLTANSKPLDLSWNCFSCGGLPFSDQRLVDRLRGQSCPESREFFTALALCHTVMSEWRDGFPHYQAASPDEQALVCAARELGWVFLSRTRDSLVVSELGITRQYHLLALLEFTSKRRCMSVLVRTPDGTIKLYCKGADVVIMARSQKGGLHENSTKQALEFFSQGCLRTFCVAVRSIGEAQWVEWSQVLRQVATATNAQETMLQVLHDQMERELTILGVAAIEDRLQEGVPETIVSLQRAGLKVWVLTGDKTETAVNVGYACKLMDPDTKLIQNEELREILQSPRPELSVDKGKVSHIWSTQKMFQGSKTAIVVDGFELEELINTPELGARFVSLSNQCQSVLCCRVTPGQKAQIVELVKKFTSSITMAIGDGANDVNMIKMAHIGVGVHGVEDGQAVQNADFALAQFRFLSRLLLVHGQWSYHRVCSFLSYFLYKTTSFALVNIWFSLYNGFSAQLMYESWFISLYSILYTSLPVQCLGLFDQNMSAESCLHWPELYKAGQRKELFNLLTVCTTLLNSIYTSIILFFMPFGVFQDSDLDYQTLSITVEMSAVFSVTTEIILHTKYWTKYNVAAVCLSLGLFFLSTIILHSPRPFTSSPKDFSFFGTSLNAFTNPIVWLASFLTCCTAVLPSITRRALKVILENPSKHKVHSVKEPVELQSWVSKDSPHYLH</sequence>
<feature type="binding site" evidence="19">
    <location>
        <position position="765"/>
    </location>
    <ligand>
        <name>ATP</name>
        <dbReference type="ChEBI" id="CHEBI:30616"/>
    </ligand>
</feature>
<evidence type="ECO:0000256" key="22">
    <source>
        <dbReference type="RuleBase" id="RU362033"/>
    </source>
</evidence>
<evidence type="ECO:0000256" key="17">
    <source>
        <dbReference type="ARBA" id="ARBA00034036"/>
    </source>
</evidence>
<keyword evidence="16" id="KW-0539">Nucleus</keyword>
<keyword evidence="21" id="KW-0863">Zinc-finger</keyword>
<evidence type="ECO:0000256" key="13">
    <source>
        <dbReference type="ARBA" id="ARBA00022967"/>
    </source>
</evidence>
<comment type="catalytic activity">
    <reaction evidence="17 22">
        <text>ATP + H2O + phospholipidSide 1 = ADP + phosphate + phospholipidSide 2.</text>
        <dbReference type="EC" id="7.6.2.1"/>
    </reaction>
</comment>
<dbReference type="EMBL" id="JABFDY010000009">
    <property type="protein sequence ID" value="KAF7703610.1"/>
    <property type="molecule type" value="Genomic_DNA"/>
</dbReference>
<dbReference type="SUPFAM" id="SSF81653">
    <property type="entry name" value="Calcium ATPase, transduction domain A"/>
    <property type="match status" value="1"/>
</dbReference>
<dbReference type="Pfam" id="PF16209">
    <property type="entry name" value="PhoLip_ATPase_N"/>
    <property type="match status" value="1"/>
</dbReference>
<evidence type="ECO:0000256" key="7">
    <source>
        <dbReference type="ARBA" id="ARBA00022691"/>
    </source>
</evidence>
<feature type="region of interest" description="Disordered" evidence="23">
    <location>
        <begin position="1"/>
        <end position="28"/>
    </location>
</feature>
<organism evidence="26 27">
    <name type="scientific">Silurus meridionalis</name>
    <name type="common">Southern catfish</name>
    <name type="synonym">Silurus soldatovi meridionalis</name>
    <dbReference type="NCBI Taxonomy" id="175797"/>
    <lineage>
        <taxon>Eukaryota</taxon>
        <taxon>Metazoa</taxon>
        <taxon>Chordata</taxon>
        <taxon>Craniata</taxon>
        <taxon>Vertebrata</taxon>
        <taxon>Euteleostomi</taxon>
        <taxon>Actinopterygii</taxon>
        <taxon>Neopterygii</taxon>
        <taxon>Teleostei</taxon>
        <taxon>Ostariophysi</taxon>
        <taxon>Siluriformes</taxon>
        <taxon>Siluridae</taxon>
        <taxon>Silurus</taxon>
    </lineage>
</organism>
<protein>
    <recommendedName>
        <fullName evidence="22">Phospholipid-transporting ATPase</fullName>
        <ecNumber evidence="22">7.6.2.1</ecNumber>
    </recommendedName>
</protein>
<dbReference type="Gene3D" id="3.40.1110.10">
    <property type="entry name" value="Calcium-transporting ATPase, cytoplasmic domain N"/>
    <property type="match status" value="1"/>
</dbReference>
<evidence type="ECO:0000256" key="20">
    <source>
        <dbReference type="PIRSR" id="PIRSR606539-3"/>
    </source>
</evidence>
<comment type="subcellular location">
    <subcellularLocation>
        <location evidence="3 22">Membrane</location>
        <topology evidence="3 22">Multi-pass membrane protein</topology>
    </subcellularLocation>
    <subcellularLocation>
        <location evidence="2">Nucleus</location>
    </subcellularLocation>
</comment>
<dbReference type="CDD" id="cd19193">
    <property type="entry name" value="PR-SET_PRDM7_9"/>
    <property type="match status" value="1"/>
</dbReference>
<dbReference type="Proteomes" id="UP000606274">
    <property type="component" value="Unassembled WGS sequence"/>
</dbReference>
<feature type="binding site" evidence="19">
    <location>
        <position position="806"/>
    </location>
    <ligand>
        <name>ATP</name>
        <dbReference type="ChEBI" id="CHEBI:30616"/>
    </ligand>
</feature>
<dbReference type="InterPro" id="IPR044417">
    <property type="entry name" value="PRDM7_9_PR-SET"/>
</dbReference>
<feature type="binding site" evidence="19">
    <location>
        <position position="1040"/>
    </location>
    <ligand>
        <name>ATP</name>
        <dbReference type="ChEBI" id="CHEBI:30616"/>
    </ligand>
</feature>
<dbReference type="GO" id="GO:0005634">
    <property type="term" value="C:nucleus"/>
    <property type="evidence" value="ECO:0007669"/>
    <property type="project" value="UniProtKB-SubCell"/>
</dbReference>
<dbReference type="InterPro" id="IPR023298">
    <property type="entry name" value="ATPase_P-typ_TM_dom_sf"/>
</dbReference>
<feature type="transmembrane region" description="Helical" evidence="22">
    <location>
        <begin position="598"/>
        <end position="625"/>
    </location>
</feature>
<feature type="transmembrane region" description="Helical" evidence="22">
    <location>
        <begin position="1264"/>
        <end position="1285"/>
    </location>
</feature>
<feature type="binding site" evidence="19">
    <location>
        <position position="671"/>
    </location>
    <ligand>
        <name>ATP</name>
        <dbReference type="ChEBI" id="CHEBI:30616"/>
    </ligand>
</feature>
<dbReference type="GO" id="GO:0140326">
    <property type="term" value="F:ATPase-coupled intramembrane lipid transporter activity"/>
    <property type="evidence" value="ECO:0007669"/>
    <property type="project" value="UniProtKB-EC"/>
</dbReference>
<feature type="binding site" evidence="19">
    <location>
        <position position="943"/>
    </location>
    <ligand>
        <name>ATP</name>
        <dbReference type="ChEBI" id="CHEBI:30616"/>
    </ligand>
</feature>
<evidence type="ECO:0000256" key="14">
    <source>
        <dbReference type="ARBA" id="ARBA00022989"/>
    </source>
</evidence>